<sequence>MAIAGGGSGVIDKVFSPQNSKLNLDNWYNQLLERHLQPEAQVS</sequence>
<proteinExistence type="predicted"/>
<organism evidence="1 2">
    <name type="scientific">Pseudoalteromonas peptidolytica F12-50-A1</name>
    <dbReference type="NCBI Taxonomy" id="1315280"/>
    <lineage>
        <taxon>Bacteria</taxon>
        <taxon>Pseudomonadati</taxon>
        <taxon>Pseudomonadota</taxon>
        <taxon>Gammaproteobacteria</taxon>
        <taxon>Alteromonadales</taxon>
        <taxon>Pseudoalteromonadaceae</taxon>
        <taxon>Pseudoalteromonas</taxon>
    </lineage>
</organism>
<dbReference type="Proteomes" id="UP000660708">
    <property type="component" value="Unassembled WGS sequence"/>
</dbReference>
<protein>
    <submittedName>
        <fullName evidence="1">Uncharacterized protein</fullName>
    </submittedName>
</protein>
<accession>A0A8I0MTX3</accession>
<evidence type="ECO:0000313" key="1">
    <source>
        <dbReference type="EMBL" id="MBE0345134.1"/>
    </source>
</evidence>
<comment type="caution">
    <text evidence="1">The sequence shown here is derived from an EMBL/GenBank/DDBJ whole genome shotgun (WGS) entry which is preliminary data.</text>
</comment>
<name>A0A8I0MTX3_9GAMM</name>
<reference evidence="1 2" key="1">
    <citation type="submission" date="2015-06" db="EMBL/GenBank/DDBJ databases">
        <title>Genome sequence of Pseudoalteromonas peptidolytica.</title>
        <authorList>
            <person name="Xie B.-B."/>
            <person name="Rong J.-C."/>
            <person name="Qin Q.-L."/>
            <person name="Zhang Y.-Z."/>
        </authorList>
    </citation>
    <scope>NUCLEOTIDE SEQUENCE [LARGE SCALE GENOMIC DNA]</scope>
    <source>
        <strain evidence="1 2">F12-50-A1</strain>
    </source>
</reference>
<gene>
    <name evidence="1" type="ORF">PPEP_a3490</name>
</gene>
<evidence type="ECO:0000313" key="2">
    <source>
        <dbReference type="Proteomes" id="UP000660708"/>
    </source>
</evidence>
<dbReference type="AlphaFoldDB" id="A0A8I0MTX3"/>
<dbReference type="EMBL" id="AQHF01000019">
    <property type="protein sequence ID" value="MBE0345134.1"/>
    <property type="molecule type" value="Genomic_DNA"/>
</dbReference>
<keyword evidence="2" id="KW-1185">Reference proteome</keyword>